<sequence>MQIHCELLIKYITELSASSHGYAELANRTAINVHDILLALDDLGTSVPELQNYLSSLSPEDNTFAHPLPQYPIQKPGRKLPTFQDKKETPPPHIPPFLPAFPDKHTYVQTPKFPGHEQDPAKQTQMVQQARRQAEKSLVKLHYSLTHPGQQGQQNGVPTGPAAAVAAGGQDSATATTSAAPGAPSQPAAAAGPSSPAAATAATAAGTSSTNPFLAPPGTVVLPPGAAQAQMPWAGGGPFGGGGPRHAFVPNAALHAFKAVLPAEATGEAAAAQGAQDAGDVAAPEEDMETTGDNPVYQGGVQKEPLGSVHDYATRAYSAAQAASSGRVAGDAYEKAAAKAAEEAAAASGARASRHPKDPKYEYERRKHPAEEILDAGSLDVDKAMEGEDE</sequence>
<comment type="subcellular location">
    <subcellularLocation>
        <location evidence="1">Nucleus</location>
    </subcellularLocation>
</comment>
<dbReference type="PANTHER" id="PTHR46338:SF1">
    <property type="entry name" value="TRANSCRIPTION INITIATION FACTOR TFIID SUBUNIT 8"/>
    <property type="match status" value="1"/>
</dbReference>
<comment type="similarity">
    <text evidence="2">Belongs to the TAF8 family.</text>
</comment>
<organism evidence="10 11">
    <name type="scientific">Dunaliella salina</name>
    <name type="common">Green alga</name>
    <name type="synonym">Protococcus salinus</name>
    <dbReference type="NCBI Taxonomy" id="3046"/>
    <lineage>
        <taxon>Eukaryota</taxon>
        <taxon>Viridiplantae</taxon>
        <taxon>Chlorophyta</taxon>
        <taxon>core chlorophytes</taxon>
        <taxon>Chlorophyceae</taxon>
        <taxon>CS clade</taxon>
        <taxon>Chlamydomonadales</taxon>
        <taxon>Dunaliellaceae</taxon>
        <taxon>Dunaliella</taxon>
    </lineage>
</organism>
<dbReference type="InterPro" id="IPR009072">
    <property type="entry name" value="Histone-fold"/>
</dbReference>
<dbReference type="Pfam" id="PF07524">
    <property type="entry name" value="Bromo_TP"/>
    <property type="match status" value="1"/>
</dbReference>
<evidence type="ECO:0000256" key="3">
    <source>
        <dbReference type="ARBA" id="ARBA00017307"/>
    </source>
</evidence>
<reference evidence="10" key="1">
    <citation type="submission" date="2017-08" db="EMBL/GenBank/DDBJ databases">
        <authorList>
            <person name="Polle J.E."/>
            <person name="Barry K."/>
            <person name="Cushman J."/>
            <person name="Schmutz J."/>
            <person name="Tran D."/>
            <person name="Hathwaick L.T."/>
            <person name="Yim W.C."/>
            <person name="Jenkins J."/>
            <person name="Mckie-Krisberg Z.M."/>
            <person name="Prochnik S."/>
            <person name="Lindquist E."/>
            <person name="Dockter R.B."/>
            <person name="Adam C."/>
            <person name="Molina H."/>
            <person name="Bunkerborg J."/>
            <person name="Jin E."/>
            <person name="Buchheim M."/>
            <person name="Magnuson J."/>
        </authorList>
    </citation>
    <scope>NUCLEOTIDE SEQUENCE</scope>
    <source>
        <strain evidence="10">CCAP 19/18</strain>
    </source>
</reference>
<feature type="domain" description="Bromodomain associated" evidence="8">
    <location>
        <begin position="6"/>
        <end position="47"/>
    </location>
</feature>
<feature type="compositionally biased region" description="Low complexity" evidence="7">
    <location>
        <begin position="156"/>
        <end position="195"/>
    </location>
</feature>
<protein>
    <recommendedName>
        <fullName evidence="3">Transcription initiation factor TFIID subunit 8</fullName>
    </recommendedName>
</protein>
<feature type="region of interest" description="Disordered" evidence="7">
    <location>
        <begin position="147"/>
        <end position="195"/>
    </location>
</feature>
<evidence type="ECO:0000256" key="6">
    <source>
        <dbReference type="ARBA" id="ARBA00023242"/>
    </source>
</evidence>
<proteinExistence type="inferred from homology"/>
<dbReference type="InterPro" id="IPR019473">
    <property type="entry name" value="TFIID_su8_C"/>
</dbReference>
<dbReference type="PANTHER" id="PTHR46338">
    <property type="entry name" value="TRANSCRIPTION INITIATION FACTOR TFIID SUBUNIT 8"/>
    <property type="match status" value="1"/>
</dbReference>
<feature type="domain" description="Transcription factor TFIID subunit 8 C-terminal" evidence="9">
    <location>
        <begin position="93"/>
        <end position="141"/>
    </location>
</feature>
<name>A0ABQ7H7Q1_DUNSA</name>
<feature type="compositionally biased region" description="Basic and acidic residues" evidence="7">
    <location>
        <begin position="380"/>
        <end position="390"/>
    </location>
</feature>
<feature type="compositionally biased region" description="Basic and acidic residues" evidence="7">
    <location>
        <begin position="355"/>
        <end position="371"/>
    </location>
</feature>
<evidence type="ECO:0000256" key="2">
    <source>
        <dbReference type="ARBA" id="ARBA00008767"/>
    </source>
</evidence>
<evidence type="ECO:0000259" key="8">
    <source>
        <dbReference type="Pfam" id="PF07524"/>
    </source>
</evidence>
<evidence type="ECO:0000313" key="10">
    <source>
        <dbReference type="EMBL" id="KAF5842889.1"/>
    </source>
</evidence>
<keyword evidence="6" id="KW-0539">Nucleus</keyword>
<dbReference type="InterPro" id="IPR006565">
    <property type="entry name" value="BTP"/>
</dbReference>
<keyword evidence="4" id="KW-0805">Transcription regulation</keyword>
<keyword evidence="11" id="KW-1185">Reference proteome</keyword>
<dbReference type="Pfam" id="PF10406">
    <property type="entry name" value="TAF8_C"/>
    <property type="match status" value="1"/>
</dbReference>
<feature type="compositionally biased region" description="Low complexity" evidence="7">
    <location>
        <begin position="268"/>
        <end position="282"/>
    </location>
</feature>
<dbReference type="Proteomes" id="UP000815325">
    <property type="component" value="Unassembled WGS sequence"/>
</dbReference>
<evidence type="ECO:0000313" key="11">
    <source>
        <dbReference type="Proteomes" id="UP000815325"/>
    </source>
</evidence>
<keyword evidence="5" id="KW-0804">Transcription</keyword>
<dbReference type="Gene3D" id="1.10.20.10">
    <property type="entry name" value="Histone, subunit A"/>
    <property type="match status" value="1"/>
</dbReference>
<dbReference type="CDD" id="cd08049">
    <property type="entry name" value="TAF8"/>
    <property type="match status" value="1"/>
</dbReference>
<feature type="region of interest" description="Disordered" evidence="7">
    <location>
        <begin position="268"/>
        <end position="303"/>
    </location>
</feature>
<evidence type="ECO:0000256" key="4">
    <source>
        <dbReference type="ARBA" id="ARBA00023015"/>
    </source>
</evidence>
<evidence type="ECO:0000256" key="1">
    <source>
        <dbReference type="ARBA" id="ARBA00004123"/>
    </source>
</evidence>
<evidence type="ECO:0000256" key="5">
    <source>
        <dbReference type="ARBA" id="ARBA00023163"/>
    </source>
</evidence>
<feature type="region of interest" description="Disordered" evidence="7">
    <location>
        <begin position="111"/>
        <end position="134"/>
    </location>
</feature>
<dbReference type="EMBL" id="MU069453">
    <property type="protein sequence ID" value="KAF5842889.1"/>
    <property type="molecule type" value="Genomic_DNA"/>
</dbReference>
<evidence type="ECO:0000256" key="7">
    <source>
        <dbReference type="SAM" id="MobiDB-lite"/>
    </source>
</evidence>
<dbReference type="InterPro" id="IPR037818">
    <property type="entry name" value="TAF8"/>
</dbReference>
<evidence type="ECO:0000259" key="9">
    <source>
        <dbReference type="Pfam" id="PF10406"/>
    </source>
</evidence>
<feature type="region of interest" description="Disordered" evidence="7">
    <location>
        <begin position="337"/>
        <end position="390"/>
    </location>
</feature>
<feature type="compositionally biased region" description="Polar residues" evidence="7">
    <location>
        <begin position="121"/>
        <end position="131"/>
    </location>
</feature>
<gene>
    <name evidence="10" type="ORF">DUNSADRAFT_4348</name>
</gene>
<comment type="caution">
    <text evidence="10">The sequence shown here is derived from an EMBL/GenBank/DDBJ whole genome shotgun (WGS) entry which is preliminary data.</text>
</comment>
<accession>A0ABQ7H7Q1</accession>